<name>C6CD31_MUSP7</name>
<dbReference type="STRING" id="579405.Dd703_1270"/>
<keyword evidence="2" id="KW-1185">Reference proteome</keyword>
<dbReference type="HOGENOM" id="CLU_3098227_0_0_6"/>
<evidence type="ECO:0000313" key="2">
    <source>
        <dbReference type="Proteomes" id="UP000002734"/>
    </source>
</evidence>
<dbReference type="AlphaFoldDB" id="C6CD31"/>
<sequence>MESVLGPRRVVDMIYRGQCCIVMGWMPPPTAEYDEEPIPIRVLSDDEREKT</sequence>
<dbReference type="Proteomes" id="UP000002734">
    <property type="component" value="Chromosome"/>
</dbReference>
<reference evidence="1" key="1">
    <citation type="submission" date="2009-06" db="EMBL/GenBank/DDBJ databases">
        <title>Complete sequence of Dickeya dadantii Ech703.</title>
        <authorList>
            <consortium name="US DOE Joint Genome Institute"/>
            <person name="Lucas S."/>
            <person name="Copeland A."/>
            <person name="Lapidus A."/>
            <person name="Glavina del Rio T."/>
            <person name="Dalin E."/>
            <person name="Tice H."/>
            <person name="Bruce D."/>
            <person name="Goodwin L."/>
            <person name="Pitluck S."/>
            <person name="Chertkov O."/>
            <person name="Brettin T."/>
            <person name="Detter J.C."/>
            <person name="Han C."/>
            <person name="Larimer F."/>
            <person name="Land M."/>
            <person name="Hauser L."/>
            <person name="Kyrpides N."/>
            <person name="Mikhailova N."/>
            <person name="Balakrishnan V."/>
            <person name="Glasner J."/>
            <person name="Perna N.T."/>
        </authorList>
    </citation>
    <scope>NUCLEOTIDE SEQUENCE [LARGE SCALE GENOMIC DNA]</scope>
    <source>
        <strain evidence="1">Ech703</strain>
    </source>
</reference>
<accession>C6CD31</accession>
<dbReference type="KEGG" id="dda:Dd703_1270"/>
<protein>
    <submittedName>
        <fullName evidence="1">Uncharacterized protein</fullName>
    </submittedName>
</protein>
<gene>
    <name evidence="1" type="ordered locus">Dd703_1270</name>
</gene>
<dbReference type="EMBL" id="CP001654">
    <property type="protein sequence ID" value="ACS85072.1"/>
    <property type="molecule type" value="Genomic_DNA"/>
</dbReference>
<evidence type="ECO:0000313" key="1">
    <source>
        <dbReference type="EMBL" id="ACS85072.1"/>
    </source>
</evidence>
<proteinExistence type="predicted"/>
<organism evidence="1 2">
    <name type="scientific">Musicola paradisiaca (strain Ech703)</name>
    <name type="common">Dickeya paradisiaca</name>
    <name type="synonym">Dickeya dadantii</name>
    <dbReference type="NCBI Taxonomy" id="579405"/>
    <lineage>
        <taxon>Bacteria</taxon>
        <taxon>Pseudomonadati</taxon>
        <taxon>Pseudomonadota</taxon>
        <taxon>Gammaproteobacteria</taxon>
        <taxon>Enterobacterales</taxon>
        <taxon>Pectobacteriaceae</taxon>
        <taxon>Musicola</taxon>
    </lineage>
</organism>